<feature type="transmembrane region" description="Helical" evidence="6">
    <location>
        <begin position="6"/>
        <end position="26"/>
    </location>
</feature>
<comment type="subcellular location">
    <subcellularLocation>
        <location evidence="1">Cell membrane</location>
        <topology evidence="1">Multi-pass membrane protein</topology>
    </subcellularLocation>
</comment>
<dbReference type="PANTHER" id="PTHR35007">
    <property type="entry name" value="INTEGRAL MEMBRANE PROTEIN-RELATED"/>
    <property type="match status" value="1"/>
</dbReference>
<name>A0A517PU50_9PLAN</name>
<sequence length="323" mass="35607">MDQTLIISIAAFLGMVAFVGAIMFVFKDFSSSKAEDRLAVITGQKRHTEETASLLKEEMVRGGMTSLSDRISEWFEKFGNLKLLIEQAEAPFKADTFLLMTAVAASLGFAAAWFTNAPVPLCPVAAMGAGAMPFMWLLFRRNRRFKKFAQQLPDALELVGRALRSGHSLASGLSVVVQEMPSPIATEFAMAYEEQNLGVPIDVALKSMLKRMPNLDLKFFVTAVVIQRQAGGDLAEILDKIGYIIRQRFKIMGQVQALTGEGRISGVVLMALPIALFFAVYYLNPDYVMLLFTDELGRKMIAGGIVLQVLGAVWIKKIINIKI</sequence>
<feature type="domain" description="Type II secretion system protein GspF" evidence="7">
    <location>
        <begin position="156"/>
        <end position="280"/>
    </location>
</feature>
<dbReference type="GO" id="GO:0005886">
    <property type="term" value="C:plasma membrane"/>
    <property type="evidence" value="ECO:0007669"/>
    <property type="project" value="UniProtKB-SubCell"/>
</dbReference>
<dbReference type="RefSeq" id="WP_145189486.1">
    <property type="nucleotide sequence ID" value="NZ_CP036266.1"/>
</dbReference>
<organism evidence="8 9">
    <name type="scientific">Gimesia chilikensis</name>
    <dbReference type="NCBI Taxonomy" id="2605989"/>
    <lineage>
        <taxon>Bacteria</taxon>
        <taxon>Pseudomonadati</taxon>
        <taxon>Planctomycetota</taxon>
        <taxon>Planctomycetia</taxon>
        <taxon>Planctomycetales</taxon>
        <taxon>Planctomycetaceae</taxon>
        <taxon>Gimesia</taxon>
    </lineage>
</organism>
<dbReference type="InterPro" id="IPR042094">
    <property type="entry name" value="T2SS_GspF_sf"/>
</dbReference>
<protein>
    <submittedName>
        <fullName evidence="8">Bacterial type II secretion system protein F domain protein</fullName>
    </submittedName>
</protein>
<keyword evidence="3 6" id="KW-0812">Transmembrane</keyword>
<gene>
    <name evidence="8" type="ORF">HG66A1_47080</name>
</gene>
<evidence type="ECO:0000256" key="5">
    <source>
        <dbReference type="ARBA" id="ARBA00023136"/>
    </source>
</evidence>
<accession>A0A517PU50</accession>
<dbReference type="AlphaFoldDB" id="A0A517PU50"/>
<dbReference type="Pfam" id="PF00482">
    <property type="entry name" value="T2SSF"/>
    <property type="match status" value="1"/>
</dbReference>
<keyword evidence="4 6" id="KW-1133">Transmembrane helix</keyword>
<dbReference type="EMBL" id="CP036266">
    <property type="protein sequence ID" value="QDT22897.1"/>
    <property type="molecule type" value="Genomic_DNA"/>
</dbReference>
<evidence type="ECO:0000256" key="4">
    <source>
        <dbReference type="ARBA" id="ARBA00022989"/>
    </source>
</evidence>
<evidence type="ECO:0000256" key="1">
    <source>
        <dbReference type="ARBA" id="ARBA00004651"/>
    </source>
</evidence>
<feature type="transmembrane region" description="Helical" evidence="6">
    <location>
        <begin position="264"/>
        <end position="284"/>
    </location>
</feature>
<keyword evidence="2" id="KW-1003">Cell membrane</keyword>
<feature type="transmembrane region" description="Helical" evidence="6">
    <location>
        <begin position="121"/>
        <end position="139"/>
    </location>
</feature>
<evidence type="ECO:0000259" key="7">
    <source>
        <dbReference type="Pfam" id="PF00482"/>
    </source>
</evidence>
<evidence type="ECO:0000256" key="6">
    <source>
        <dbReference type="SAM" id="Phobius"/>
    </source>
</evidence>
<keyword evidence="5 6" id="KW-0472">Membrane</keyword>
<dbReference type="Gene3D" id="1.20.81.30">
    <property type="entry name" value="Type II secretion system (T2SS), domain F"/>
    <property type="match status" value="1"/>
</dbReference>
<evidence type="ECO:0000256" key="3">
    <source>
        <dbReference type="ARBA" id="ARBA00022692"/>
    </source>
</evidence>
<keyword evidence="9" id="KW-1185">Reference proteome</keyword>
<evidence type="ECO:0000313" key="9">
    <source>
        <dbReference type="Proteomes" id="UP000320421"/>
    </source>
</evidence>
<feature type="transmembrane region" description="Helical" evidence="6">
    <location>
        <begin position="97"/>
        <end position="115"/>
    </location>
</feature>
<evidence type="ECO:0000313" key="8">
    <source>
        <dbReference type="EMBL" id="QDT22897.1"/>
    </source>
</evidence>
<dbReference type="InterPro" id="IPR018076">
    <property type="entry name" value="T2SS_GspF_dom"/>
</dbReference>
<reference evidence="8 9" key="1">
    <citation type="submission" date="2019-02" db="EMBL/GenBank/DDBJ databases">
        <title>Deep-cultivation of Planctomycetes and their phenomic and genomic characterization uncovers novel biology.</title>
        <authorList>
            <person name="Wiegand S."/>
            <person name="Jogler M."/>
            <person name="Boedeker C."/>
            <person name="Pinto D."/>
            <person name="Vollmers J."/>
            <person name="Rivas-Marin E."/>
            <person name="Kohn T."/>
            <person name="Peeters S.H."/>
            <person name="Heuer A."/>
            <person name="Rast P."/>
            <person name="Oberbeckmann S."/>
            <person name="Bunk B."/>
            <person name="Jeske O."/>
            <person name="Meyerdierks A."/>
            <person name="Storesund J.E."/>
            <person name="Kallscheuer N."/>
            <person name="Luecker S."/>
            <person name="Lage O.M."/>
            <person name="Pohl T."/>
            <person name="Merkel B.J."/>
            <person name="Hornburger P."/>
            <person name="Mueller R.-W."/>
            <person name="Bruemmer F."/>
            <person name="Labrenz M."/>
            <person name="Spormann A.M."/>
            <person name="Op den Camp H."/>
            <person name="Overmann J."/>
            <person name="Amann R."/>
            <person name="Jetten M.S.M."/>
            <person name="Mascher T."/>
            <person name="Medema M.H."/>
            <person name="Devos D.P."/>
            <person name="Kaster A.-K."/>
            <person name="Ovreas L."/>
            <person name="Rohde M."/>
            <person name="Galperin M.Y."/>
            <person name="Jogler C."/>
        </authorList>
    </citation>
    <scope>NUCLEOTIDE SEQUENCE [LARGE SCALE GENOMIC DNA]</scope>
    <source>
        <strain evidence="8 9">HG66A1</strain>
    </source>
</reference>
<proteinExistence type="predicted"/>
<dbReference type="OrthoDB" id="9803381at2"/>
<dbReference type="PANTHER" id="PTHR35007:SF1">
    <property type="entry name" value="PILUS ASSEMBLY PROTEIN"/>
    <property type="match status" value="1"/>
</dbReference>
<dbReference type="Proteomes" id="UP000320421">
    <property type="component" value="Chromosome"/>
</dbReference>
<evidence type="ECO:0000256" key="2">
    <source>
        <dbReference type="ARBA" id="ARBA00022475"/>
    </source>
</evidence>
<feature type="transmembrane region" description="Helical" evidence="6">
    <location>
        <begin position="296"/>
        <end position="315"/>
    </location>
</feature>